<reference evidence="2" key="2">
    <citation type="submission" date="2013-12" db="EMBL/GenBank/DDBJ databases">
        <authorList>
            <person name="Yu Y."/>
            <person name="Lee S."/>
            <person name="de Baynast K."/>
            <person name="Wissotski M."/>
            <person name="Liu L."/>
            <person name="Talag J."/>
            <person name="Goicoechea J."/>
            <person name="Angelova A."/>
            <person name="Jetty R."/>
            <person name="Kudrna D."/>
            <person name="Golser W."/>
            <person name="Rivera L."/>
            <person name="Zhang J."/>
            <person name="Wing R."/>
        </authorList>
    </citation>
    <scope>NUCLEOTIDE SEQUENCE</scope>
</reference>
<dbReference type="EnsemblPlants" id="LPERR06G10630.1">
    <property type="protein sequence ID" value="LPERR06G10630.1"/>
    <property type="gene ID" value="LPERR06G10630"/>
</dbReference>
<protein>
    <submittedName>
        <fullName evidence="1">Uncharacterized protein</fullName>
    </submittedName>
</protein>
<dbReference type="AlphaFoldDB" id="A0A0D9WPM2"/>
<evidence type="ECO:0000313" key="1">
    <source>
        <dbReference type="EnsemblPlants" id="LPERR06G10630.1"/>
    </source>
</evidence>
<sequence length="68" mass="8471">MELHRNPKERQWLTMELRHNLKERRRLTMDLCHNRKEKRMIMELCSKEKRLMLRPMKILMTAVVVLAR</sequence>
<name>A0A0D9WPM2_9ORYZ</name>
<keyword evidence="2" id="KW-1185">Reference proteome</keyword>
<reference evidence="1 2" key="1">
    <citation type="submission" date="2012-08" db="EMBL/GenBank/DDBJ databases">
        <title>Oryza genome evolution.</title>
        <authorList>
            <person name="Wing R.A."/>
        </authorList>
    </citation>
    <scope>NUCLEOTIDE SEQUENCE</scope>
</reference>
<evidence type="ECO:0000313" key="2">
    <source>
        <dbReference type="Proteomes" id="UP000032180"/>
    </source>
</evidence>
<dbReference type="Proteomes" id="UP000032180">
    <property type="component" value="Chromosome 6"/>
</dbReference>
<dbReference type="Gramene" id="LPERR06G10630.1">
    <property type="protein sequence ID" value="LPERR06G10630.1"/>
    <property type="gene ID" value="LPERR06G10630"/>
</dbReference>
<accession>A0A0D9WPM2</accession>
<dbReference type="HOGENOM" id="CLU_2797618_0_0_1"/>
<proteinExistence type="predicted"/>
<organism evidence="1 2">
    <name type="scientific">Leersia perrieri</name>
    <dbReference type="NCBI Taxonomy" id="77586"/>
    <lineage>
        <taxon>Eukaryota</taxon>
        <taxon>Viridiplantae</taxon>
        <taxon>Streptophyta</taxon>
        <taxon>Embryophyta</taxon>
        <taxon>Tracheophyta</taxon>
        <taxon>Spermatophyta</taxon>
        <taxon>Magnoliopsida</taxon>
        <taxon>Liliopsida</taxon>
        <taxon>Poales</taxon>
        <taxon>Poaceae</taxon>
        <taxon>BOP clade</taxon>
        <taxon>Oryzoideae</taxon>
        <taxon>Oryzeae</taxon>
        <taxon>Oryzinae</taxon>
        <taxon>Leersia</taxon>
    </lineage>
</organism>
<reference evidence="1" key="3">
    <citation type="submission" date="2015-04" db="UniProtKB">
        <authorList>
            <consortium name="EnsemblPlants"/>
        </authorList>
    </citation>
    <scope>IDENTIFICATION</scope>
</reference>